<accession>A0A1W1WSB3</accession>
<protein>
    <submittedName>
        <fullName evidence="6">Nitric oxide reductase, NorC subunit apoprotein</fullName>
    </submittedName>
</protein>
<evidence type="ECO:0000313" key="7">
    <source>
        <dbReference type="Proteomes" id="UP000192602"/>
    </source>
</evidence>
<dbReference type="GO" id="GO:0009055">
    <property type="term" value="F:electron transfer activity"/>
    <property type="evidence" value="ECO:0007669"/>
    <property type="project" value="InterPro"/>
</dbReference>
<dbReference type="AlphaFoldDB" id="A0A1W1WSB3"/>
<dbReference type="Gene3D" id="1.10.760.10">
    <property type="entry name" value="Cytochrome c-like domain"/>
    <property type="match status" value="1"/>
</dbReference>
<dbReference type="PROSITE" id="PS51007">
    <property type="entry name" value="CYTC"/>
    <property type="match status" value="1"/>
</dbReference>
<name>A0A1W1WSB3_9BACT</name>
<dbReference type="InterPro" id="IPR009056">
    <property type="entry name" value="Cyt_c-like_dom"/>
</dbReference>
<organism evidence="6 7">
    <name type="scientific">Nitratiruptor tergarcus DSM 16512</name>
    <dbReference type="NCBI Taxonomy" id="1069081"/>
    <lineage>
        <taxon>Bacteria</taxon>
        <taxon>Pseudomonadati</taxon>
        <taxon>Campylobacterota</taxon>
        <taxon>Epsilonproteobacteria</taxon>
        <taxon>Nautiliales</taxon>
        <taxon>Nitratiruptoraceae</taxon>
        <taxon>Nitratiruptor</taxon>
    </lineage>
</organism>
<dbReference type="InterPro" id="IPR036909">
    <property type="entry name" value="Cyt_c-like_dom_sf"/>
</dbReference>
<proteinExistence type="predicted"/>
<dbReference type="EMBL" id="FWWZ01000001">
    <property type="protein sequence ID" value="SMC08603.1"/>
    <property type="molecule type" value="Genomic_DNA"/>
</dbReference>
<dbReference type="OrthoDB" id="9809720at2"/>
<keyword evidence="3 4" id="KW-0408">Iron</keyword>
<evidence type="ECO:0000256" key="2">
    <source>
        <dbReference type="ARBA" id="ARBA00022723"/>
    </source>
</evidence>
<dbReference type="GO" id="GO:0046872">
    <property type="term" value="F:metal ion binding"/>
    <property type="evidence" value="ECO:0007669"/>
    <property type="project" value="UniProtKB-KW"/>
</dbReference>
<dbReference type="Pfam" id="PF00034">
    <property type="entry name" value="Cytochrom_C"/>
    <property type="match status" value="1"/>
</dbReference>
<feature type="domain" description="Cytochrome c" evidence="5">
    <location>
        <begin position="111"/>
        <end position="203"/>
    </location>
</feature>
<dbReference type="SUPFAM" id="SSF46626">
    <property type="entry name" value="Cytochrome c"/>
    <property type="match status" value="1"/>
</dbReference>
<keyword evidence="7" id="KW-1185">Reference proteome</keyword>
<dbReference type="RefSeq" id="WP_084274875.1">
    <property type="nucleotide sequence ID" value="NZ_AP026671.1"/>
</dbReference>
<dbReference type="STRING" id="1069081.SAMN05660197_0360"/>
<keyword evidence="2 4" id="KW-0479">Metal-binding</keyword>
<evidence type="ECO:0000259" key="5">
    <source>
        <dbReference type="PROSITE" id="PS51007"/>
    </source>
</evidence>
<evidence type="ECO:0000256" key="4">
    <source>
        <dbReference type="PROSITE-ProRule" id="PRU00433"/>
    </source>
</evidence>
<evidence type="ECO:0000256" key="1">
    <source>
        <dbReference type="ARBA" id="ARBA00022617"/>
    </source>
</evidence>
<keyword evidence="1 4" id="KW-0349">Heme</keyword>
<dbReference type="GO" id="GO:0020037">
    <property type="term" value="F:heme binding"/>
    <property type="evidence" value="ECO:0007669"/>
    <property type="project" value="InterPro"/>
</dbReference>
<reference evidence="7" key="1">
    <citation type="submission" date="2017-04" db="EMBL/GenBank/DDBJ databases">
        <authorList>
            <person name="Varghese N."/>
            <person name="Submissions S."/>
        </authorList>
    </citation>
    <scope>NUCLEOTIDE SEQUENCE [LARGE SCALE GENOMIC DNA]</scope>
    <source>
        <strain evidence="7">DSM 16512</strain>
    </source>
</reference>
<evidence type="ECO:0000313" key="6">
    <source>
        <dbReference type="EMBL" id="SMC08603.1"/>
    </source>
</evidence>
<sequence>MENRPSVWSSNRFWRRSATWVTGVSAVLLIFLTMDSMSQMTMGTAKDIQNKVTKRIPSPVVINYKIDYQLNRKRGHEVPIIGGMDANGNSKYEEKEKFFGRDDYSEKEAQALIHKGKLTIQAKNCMDCHTLLGNGAYYAPDLTKAWLDPTWNTLAAAYGGKEYAIAKFLENPPAMAMHERKMPNLGITPEEAKAVVAYLKFMAAIDTNGFPRNFGKIKGAVDARK</sequence>
<gene>
    <name evidence="6" type="ORF">SAMN05660197_0360</name>
</gene>
<evidence type="ECO:0000256" key="3">
    <source>
        <dbReference type="ARBA" id="ARBA00023004"/>
    </source>
</evidence>
<dbReference type="Proteomes" id="UP000192602">
    <property type="component" value="Unassembled WGS sequence"/>
</dbReference>